<sequence>MIRPAADADIPGIIDLIERLVRSVNGPQRVCRVRTGETLAGLIHDPRSVVLMSGRGFIAGTITQTVISPDPVAVELGWYAEDRSGLSLLRAFEAWASDHGTTLVKMSCNGGAAKRILERSGYRVAEIAMVK</sequence>
<dbReference type="RefSeq" id="WP_139208190.1">
    <property type="nucleotide sequence ID" value="NZ_CP067124.1"/>
</dbReference>
<accession>A0A1H8KCT8</accession>
<dbReference type="Gene3D" id="3.40.630.30">
    <property type="match status" value="1"/>
</dbReference>
<gene>
    <name evidence="1" type="ORF">SAMN04489859_102178</name>
</gene>
<protein>
    <recommendedName>
        <fullName evidence="3">N-acetyltransferase domain-containing protein</fullName>
    </recommendedName>
</protein>
<reference evidence="1 2" key="1">
    <citation type="submission" date="2016-10" db="EMBL/GenBank/DDBJ databases">
        <authorList>
            <person name="de Groot N.N."/>
        </authorList>
    </citation>
    <scope>NUCLEOTIDE SEQUENCE [LARGE SCALE GENOMIC DNA]</scope>
    <source>
        <strain evidence="1 2">DSM 8512</strain>
    </source>
</reference>
<organism evidence="1 2">
    <name type="scientific">Paracoccus alcaliphilus</name>
    <dbReference type="NCBI Taxonomy" id="34002"/>
    <lineage>
        <taxon>Bacteria</taxon>
        <taxon>Pseudomonadati</taxon>
        <taxon>Pseudomonadota</taxon>
        <taxon>Alphaproteobacteria</taxon>
        <taxon>Rhodobacterales</taxon>
        <taxon>Paracoccaceae</taxon>
        <taxon>Paracoccus</taxon>
    </lineage>
</organism>
<proteinExistence type="predicted"/>
<name>A0A1H8KCT8_9RHOB</name>
<evidence type="ECO:0000313" key="2">
    <source>
        <dbReference type="Proteomes" id="UP000199054"/>
    </source>
</evidence>
<dbReference type="EMBL" id="FODE01000021">
    <property type="protein sequence ID" value="SEN90793.1"/>
    <property type="molecule type" value="Genomic_DNA"/>
</dbReference>
<evidence type="ECO:0000313" key="1">
    <source>
        <dbReference type="EMBL" id="SEN90793.1"/>
    </source>
</evidence>
<dbReference type="SUPFAM" id="SSF55729">
    <property type="entry name" value="Acyl-CoA N-acyltransferases (Nat)"/>
    <property type="match status" value="1"/>
</dbReference>
<evidence type="ECO:0008006" key="3">
    <source>
        <dbReference type="Google" id="ProtNLM"/>
    </source>
</evidence>
<dbReference type="Proteomes" id="UP000199054">
    <property type="component" value="Unassembled WGS sequence"/>
</dbReference>
<dbReference type="InterPro" id="IPR016181">
    <property type="entry name" value="Acyl_CoA_acyltransferase"/>
</dbReference>
<dbReference type="STRING" id="34002.SAMN04489859_102178"/>
<dbReference type="AlphaFoldDB" id="A0A1H8KCT8"/>
<keyword evidence="2" id="KW-1185">Reference proteome</keyword>
<dbReference type="OrthoDB" id="7959761at2"/>